<reference evidence="2" key="1">
    <citation type="journal article" date="2019" name="Int. J. Syst. Evol. Microbiol.">
        <title>The Global Catalogue of Microorganisms (GCM) 10K type strain sequencing project: providing services to taxonomists for standard genome sequencing and annotation.</title>
        <authorList>
            <consortium name="The Broad Institute Genomics Platform"/>
            <consortium name="The Broad Institute Genome Sequencing Center for Infectious Disease"/>
            <person name="Wu L."/>
            <person name="Ma J."/>
        </authorList>
    </citation>
    <scope>NUCLEOTIDE SEQUENCE [LARGE SCALE GENOMIC DNA]</scope>
    <source>
        <strain evidence="2">CGMCC 4.7427</strain>
    </source>
</reference>
<dbReference type="RefSeq" id="WP_380033424.1">
    <property type="nucleotide sequence ID" value="NZ_JBHSHB010000012.1"/>
</dbReference>
<proteinExistence type="predicted"/>
<keyword evidence="2" id="KW-1185">Reference proteome</keyword>
<accession>A0ABV9L883</accession>
<sequence length="110" mass="12929">MKTSFIYGWYTLEIESFIEMLCENTDKPEMQCNGKCFLTKVTASDSSENQPEAITINWDQLIFCELDVVVTSYKLIKLDRGNDIVYRQFLQSSFTNLIFHPPRCTEYYLI</sequence>
<organism evidence="1 2">
    <name type="scientific">Dokdonia genika</name>
    <dbReference type="NCBI Taxonomy" id="308113"/>
    <lineage>
        <taxon>Bacteria</taxon>
        <taxon>Pseudomonadati</taxon>
        <taxon>Bacteroidota</taxon>
        <taxon>Flavobacteriia</taxon>
        <taxon>Flavobacteriales</taxon>
        <taxon>Flavobacteriaceae</taxon>
        <taxon>Dokdonia</taxon>
    </lineage>
</organism>
<evidence type="ECO:0000313" key="2">
    <source>
        <dbReference type="Proteomes" id="UP001595878"/>
    </source>
</evidence>
<dbReference type="Proteomes" id="UP001595878">
    <property type="component" value="Unassembled WGS sequence"/>
</dbReference>
<protein>
    <submittedName>
        <fullName evidence="1">Uncharacterized protein</fullName>
    </submittedName>
</protein>
<comment type="caution">
    <text evidence="1">The sequence shown here is derived from an EMBL/GenBank/DDBJ whole genome shotgun (WGS) entry which is preliminary data.</text>
</comment>
<dbReference type="EMBL" id="JBHSHB010000012">
    <property type="protein sequence ID" value="MFC4690344.1"/>
    <property type="molecule type" value="Genomic_DNA"/>
</dbReference>
<name>A0ABV9L883_9FLAO</name>
<gene>
    <name evidence="1" type="ORF">ACFO5T_07880</name>
</gene>
<evidence type="ECO:0000313" key="1">
    <source>
        <dbReference type="EMBL" id="MFC4690344.1"/>
    </source>
</evidence>